<dbReference type="InterPro" id="IPR036249">
    <property type="entry name" value="Thioredoxin-like_sf"/>
</dbReference>
<dbReference type="EMBL" id="LJOD01000003">
    <property type="protein sequence ID" value="KPE51839.1"/>
    <property type="molecule type" value="Genomic_DNA"/>
</dbReference>
<keyword evidence="4" id="KW-0676">Redox-active center</keyword>
<evidence type="ECO:0000259" key="5">
    <source>
        <dbReference type="PROSITE" id="PS51352"/>
    </source>
</evidence>
<dbReference type="PROSITE" id="PS51352">
    <property type="entry name" value="THIOREDOXIN_2"/>
    <property type="match status" value="1"/>
</dbReference>
<name>A0A0N0ZWM1_CHRID</name>
<evidence type="ECO:0000256" key="2">
    <source>
        <dbReference type="ARBA" id="ARBA00022748"/>
    </source>
</evidence>
<comment type="caution">
    <text evidence="6">The sequence shown here is derived from an EMBL/GenBank/DDBJ whole genome shotgun (WGS) entry which is preliminary data.</text>
</comment>
<dbReference type="AlphaFoldDB" id="A0A0N0ZWM1"/>
<evidence type="ECO:0000313" key="7">
    <source>
        <dbReference type="Proteomes" id="UP000037953"/>
    </source>
</evidence>
<dbReference type="GO" id="GO:0030313">
    <property type="term" value="C:cell envelope"/>
    <property type="evidence" value="ECO:0007669"/>
    <property type="project" value="UniProtKB-SubCell"/>
</dbReference>
<dbReference type="Gene3D" id="3.40.30.10">
    <property type="entry name" value="Glutaredoxin"/>
    <property type="match status" value="1"/>
</dbReference>
<comment type="subcellular location">
    <subcellularLocation>
        <location evidence="1">Cell envelope</location>
    </subcellularLocation>
</comment>
<feature type="domain" description="Thioredoxin" evidence="5">
    <location>
        <begin position="27"/>
        <end position="171"/>
    </location>
</feature>
<sequence length="171" mass="20087">MRKLLLIFMISVFGIGYSQKIPTVLKKGFSKEALQQKLENEEGKIITIQQILNEHKGKVLVIDFWAGWCRDCLQALPKAEELEKNNPNVDFVFLSLERTKESFDKSLVRFNMKDKDNYWFASGWKNNFNNYIDLNWIPRYMIIDQKSGIAKYYAISPEDPEIQQTIDNLLK</sequence>
<evidence type="ECO:0000256" key="1">
    <source>
        <dbReference type="ARBA" id="ARBA00004196"/>
    </source>
</evidence>
<dbReference type="Pfam" id="PF13905">
    <property type="entry name" value="Thioredoxin_8"/>
    <property type="match status" value="1"/>
</dbReference>
<dbReference type="PANTHER" id="PTHR42852">
    <property type="entry name" value="THIOL:DISULFIDE INTERCHANGE PROTEIN DSBE"/>
    <property type="match status" value="1"/>
</dbReference>
<organism evidence="6 7">
    <name type="scientific">Chryseobacterium indologenes</name>
    <name type="common">Flavobacterium indologenes</name>
    <dbReference type="NCBI Taxonomy" id="253"/>
    <lineage>
        <taxon>Bacteria</taxon>
        <taxon>Pseudomonadati</taxon>
        <taxon>Bacteroidota</taxon>
        <taxon>Flavobacteriia</taxon>
        <taxon>Flavobacteriales</taxon>
        <taxon>Weeksellaceae</taxon>
        <taxon>Chryseobacterium group</taxon>
        <taxon>Chryseobacterium</taxon>
    </lineage>
</organism>
<dbReference type="InterPro" id="IPR050553">
    <property type="entry name" value="Thioredoxin_ResA/DsbE_sf"/>
</dbReference>
<keyword evidence="3" id="KW-1015">Disulfide bond</keyword>
<dbReference type="PANTHER" id="PTHR42852:SF6">
    <property type="entry name" value="THIOL:DISULFIDE INTERCHANGE PROTEIN DSBE"/>
    <property type="match status" value="1"/>
</dbReference>
<dbReference type="InterPro" id="IPR012336">
    <property type="entry name" value="Thioredoxin-like_fold"/>
</dbReference>
<reference evidence="6 7" key="1">
    <citation type="journal article" date="2015" name="Genom Data">
        <title>Draft genome sequence of a multidrug-resistant Chryseobacterium indologenes isolate from Malaysia.</title>
        <authorList>
            <person name="Yu C.Y."/>
            <person name="Ang G.Y."/>
            <person name="Cheng H.J."/>
            <person name="Cheong Y.M."/>
            <person name="Yin W.F."/>
            <person name="Chan K.G."/>
        </authorList>
    </citation>
    <scope>NUCLEOTIDE SEQUENCE [LARGE SCALE GENOMIC DNA]</scope>
    <source>
        <strain evidence="6 7">CI_885</strain>
    </source>
</reference>
<evidence type="ECO:0000313" key="6">
    <source>
        <dbReference type="EMBL" id="KPE51839.1"/>
    </source>
</evidence>
<reference evidence="7" key="2">
    <citation type="submission" date="2015-09" db="EMBL/GenBank/DDBJ databases">
        <title>Draft genome sequence of a multidrug-resistant Chryseobacterium indologenes isolate from Malaysia.</title>
        <authorList>
            <person name="Yu C.Y."/>
            <person name="Ang G.Y."/>
            <person name="Chan K.-G."/>
        </authorList>
    </citation>
    <scope>NUCLEOTIDE SEQUENCE [LARGE SCALE GENOMIC DNA]</scope>
    <source>
        <strain evidence="7">CI_885</strain>
    </source>
</reference>
<keyword evidence="2" id="KW-0201">Cytochrome c-type biogenesis</keyword>
<dbReference type="OrthoDB" id="1098640at2"/>
<evidence type="ECO:0000256" key="4">
    <source>
        <dbReference type="ARBA" id="ARBA00023284"/>
    </source>
</evidence>
<proteinExistence type="predicted"/>
<evidence type="ECO:0000256" key="3">
    <source>
        <dbReference type="ARBA" id="ARBA00023157"/>
    </source>
</evidence>
<gene>
    <name evidence="6" type="ORF">AOB46_06330</name>
</gene>
<dbReference type="Proteomes" id="UP000037953">
    <property type="component" value="Unassembled WGS sequence"/>
</dbReference>
<dbReference type="PATRIC" id="fig|253.9.peg.2935"/>
<dbReference type="RefSeq" id="WP_062697429.1">
    <property type="nucleotide sequence ID" value="NZ_LJOD01000003.1"/>
</dbReference>
<dbReference type="GO" id="GO:0017004">
    <property type="term" value="P:cytochrome complex assembly"/>
    <property type="evidence" value="ECO:0007669"/>
    <property type="project" value="UniProtKB-KW"/>
</dbReference>
<dbReference type="SUPFAM" id="SSF52833">
    <property type="entry name" value="Thioredoxin-like"/>
    <property type="match status" value="1"/>
</dbReference>
<accession>A0A0N0ZWM1</accession>
<dbReference type="InterPro" id="IPR013766">
    <property type="entry name" value="Thioredoxin_domain"/>
</dbReference>
<protein>
    <submittedName>
        <fullName evidence="6">Alkyl hydroperoxide reductase</fullName>
    </submittedName>
</protein>